<accession>A0A830E5U7</accession>
<dbReference type="AlphaFoldDB" id="A0A830E5U7"/>
<sequence length="49" mass="5426">MNKVLELDIKNETATVEADVINLWLSDALAKLSSRSLNNDVLGGRQAWL</sequence>
<proteinExistence type="predicted"/>
<name>A0A830E5U7_9CREN</name>
<dbReference type="Proteomes" id="UP000657075">
    <property type="component" value="Unassembled WGS sequence"/>
</dbReference>
<evidence type="ECO:0000313" key="1">
    <source>
        <dbReference type="EMBL" id="GGI73081.1"/>
    </source>
</evidence>
<gene>
    <name evidence="1" type="ORF">GCM10007112_07450</name>
</gene>
<reference evidence="1" key="2">
    <citation type="submission" date="2020-09" db="EMBL/GenBank/DDBJ databases">
        <authorList>
            <person name="Sun Q."/>
            <person name="Ohkuma M."/>
        </authorList>
    </citation>
    <scope>NUCLEOTIDE SEQUENCE</scope>
    <source>
        <strain evidence="1">JCM 11219</strain>
    </source>
</reference>
<dbReference type="EMBL" id="BMNM01000002">
    <property type="protein sequence ID" value="GGI73081.1"/>
    <property type="molecule type" value="Genomic_DNA"/>
</dbReference>
<protein>
    <submittedName>
        <fullName evidence="1">Uncharacterized protein</fullName>
    </submittedName>
</protein>
<organism evidence="1 2">
    <name type="scientific">Vulcanisaeta souniana JCM 11219</name>
    <dbReference type="NCBI Taxonomy" id="1293586"/>
    <lineage>
        <taxon>Archaea</taxon>
        <taxon>Thermoproteota</taxon>
        <taxon>Thermoprotei</taxon>
        <taxon>Thermoproteales</taxon>
        <taxon>Thermoproteaceae</taxon>
        <taxon>Vulcanisaeta</taxon>
    </lineage>
</organism>
<comment type="caution">
    <text evidence="1">The sequence shown here is derived from an EMBL/GenBank/DDBJ whole genome shotgun (WGS) entry which is preliminary data.</text>
</comment>
<evidence type="ECO:0000313" key="2">
    <source>
        <dbReference type="Proteomes" id="UP000657075"/>
    </source>
</evidence>
<reference evidence="1" key="1">
    <citation type="journal article" date="2014" name="Int. J. Syst. Evol. Microbiol.">
        <title>Complete genome sequence of Corynebacterium casei LMG S-19264T (=DSM 44701T), isolated from a smear-ripened cheese.</title>
        <authorList>
            <consortium name="US DOE Joint Genome Institute (JGI-PGF)"/>
            <person name="Walter F."/>
            <person name="Albersmeier A."/>
            <person name="Kalinowski J."/>
            <person name="Ruckert C."/>
        </authorList>
    </citation>
    <scope>NUCLEOTIDE SEQUENCE</scope>
    <source>
        <strain evidence="1">JCM 11219</strain>
    </source>
</reference>